<accession>A0ABD4DZP6</accession>
<dbReference type="EMBL" id="LPAD01000071">
    <property type="protein sequence ID" value="KVN83458.1"/>
    <property type="molecule type" value="Genomic_DNA"/>
</dbReference>
<sequence length="183" mass="19681">MKNKVLKLAALDGSKWHIPVDVVVASYRAYYTQETGYPGDDEVADWAQNNMNWADVKAQARQVSVADPANMEDSWANGDMEVIEVDAPVPATQPAAAAPTSFAIERSMPNAALQKLFKNAGLVRGIETSIVLGGDADHLAVIQAIATDGLLVEATQERRLVLEAIRQACARTIALQQPAQVAQ</sequence>
<evidence type="ECO:0000313" key="1">
    <source>
        <dbReference type="EMBL" id="KVN83458.1"/>
    </source>
</evidence>
<reference evidence="1 2" key="1">
    <citation type="submission" date="2015-11" db="EMBL/GenBank/DDBJ databases">
        <title>Expanding the genomic diversity of Burkholderia species for the development of highly accurate diagnostics.</title>
        <authorList>
            <person name="Sahl J."/>
            <person name="Keim P."/>
            <person name="Wagner D."/>
        </authorList>
    </citation>
    <scope>NUCLEOTIDE SEQUENCE [LARGE SCALE GENOMIC DNA]</scope>
    <source>
        <strain evidence="1 2">MSMB1585WGS</strain>
    </source>
</reference>
<name>A0ABD4DZP6_9BURK</name>
<protein>
    <submittedName>
        <fullName evidence="1">Uncharacterized protein</fullName>
    </submittedName>
</protein>
<evidence type="ECO:0000313" key="2">
    <source>
        <dbReference type="Proteomes" id="UP000057910"/>
    </source>
</evidence>
<proteinExistence type="predicted"/>
<dbReference type="Proteomes" id="UP000057910">
    <property type="component" value="Unassembled WGS sequence"/>
</dbReference>
<gene>
    <name evidence="1" type="ORF">WJ68_16230</name>
</gene>
<dbReference type="RefSeq" id="WP_060040307.1">
    <property type="nucleotide sequence ID" value="NZ_LPAD01000071.1"/>
</dbReference>
<dbReference type="AlphaFoldDB" id="A0ABD4DZP6"/>
<comment type="caution">
    <text evidence="1">The sequence shown here is derived from an EMBL/GenBank/DDBJ whole genome shotgun (WGS) entry which is preliminary data.</text>
</comment>
<organism evidence="1 2">
    <name type="scientific">Burkholderia ubonensis</name>
    <dbReference type="NCBI Taxonomy" id="101571"/>
    <lineage>
        <taxon>Bacteria</taxon>
        <taxon>Pseudomonadati</taxon>
        <taxon>Pseudomonadota</taxon>
        <taxon>Betaproteobacteria</taxon>
        <taxon>Burkholderiales</taxon>
        <taxon>Burkholderiaceae</taxon>
        <taxon>Burkholderia</taxon>
        <taxon>Burkholderia cepacia complex</taxon>
    </lineage>
</organism>